<organism evidence="2">
    <name type="scientific">hydrothermal vent metagenome</name>
    <dbReference type="NCBI Taxonomy" id="652676"/>
    <lineage>
        <taxon>unclassified sequences</taxon>
        <taxon>metagenomes</taxon>
        <taxon>ecological metagenomes</taxon>
    </lineage>
</organism>
<dbReference type="InterPro" id="IPR050855">
    <property type="entry name" value="NDM-1-like"/>
</dbReference>
<gene>
    <name evidence="2" type="ORF">MNBD_GAMMA07-1798</name>
</gene>
<accession>A0A3B0WH23</accession>
<dbReference type="Pfam" id="PF00753">
    <property type="entry name" value="Lactamase_B"/>
    <property type="match status" value="1"/>
</dbReference>
<dbReference type="AlphaFoldDB" id="A0A3B0WH23"/>
<dbReference type="SMART" id="SM00849">
    <property type="entry name" value="Lactamase_B"/>
    <property type="match status" value="1"/>
</dbReference>
<dbReference type="SUPFAM" id="SSF56281">
    <property type="entry name" value="Metallo-hydrolase/oxidoreductase"/>
    <property type="match status" value="1"/>
</dbReference>
<dbReference type="Gene3D" id="3.60.15.10">
    <property type="entry name" value="Ribonuclease Z/Hydroxyacylglutathione hydrolase-like"/>
    <property type="match status" value="1"/>
</dbReference>
<name>A0A3B0WH23_9ZZZZ</name>
<proteinExistence type="predicted"/>
<sequence>MKFSALSVLFVLSSLLSFQINVVHAKEQPTKYPIDKTLDIIDKAPNSMLYDKPRQVTKNVWSAIGATAPATYENSGHNNNLSFVITSAGVLVVNAGDNYLLAKSLHDEIKKITHQPVKYVVLENGQGHAMLGSNYWQEQGAMVIAHEDAAREIEENAFSLLAGMKKRNKEKAKGTAIVVPDKIFKKALNIKMGGMEFQILNLGPAHSPGDILVWLPALKLVISGDMAFHQRLLPVTEHTDTAAWVKTWDKFAALGAEIVIPGHGAPTNMQEVTRYTKNYLVYMRSKMAAIIENDGGLQDAYNVDQSDYAHLPTFEFLAKSNAGRIFRAMEFE</sequence>
<reference evidence="2" key="1">
    <citation type="submission" date="2018-06" db="EMBL/GenBank/DDBJ databases">
        <authorList>
            <person name="Zhirakovskaya E."/>
        </authorList>
    </citation>
    <scope>NUCLEOTIDE SEQUENCE</scope>
</reference>
<evidence type="ECO:0000313" key="2">
    <source>
        <dbReference type="EMBL" id="VAW55328.1"/>
    </source>
</evidence>
<feature type="domain" description="Metallo-beta-lactamase" evidence="1">
    <location>
        <begin position="78"/>
        <end position="263"/>
    </location>
</feature>
<dbReference type="PANTHER" id="PTHR42951">
    <property type="entry name" value="METALLO-BETA-LACTAMASE DOMAIN-CONTAINING"/>
    <property type="match status" value="1"/>
</dbReference>
<dbReference type="EMBL" id="UOFF01000089">
    <property type="protein sequence ID" value="VAW55328.1"/>
    <property type="molecule type" value="Genomic_DNA"/>
</dbReference>
<evidence type="ECO:0000259" key="1">
    <source>
        <dbReference type="SMART" id="SM00849"/>
    </source>
</evidence>
<dbReference type="InterPro" id="IPR001279">
    <property type="entry name" value="Metallo-B-lactamas"/>
</dbReference>
<dbReference type="PANTHER" id="PTHR42951:SF20">
    <property type="entry name" value="BETA LACTAMASE"/>
    <property type="match status" value="1"/>
</dbReference>
<dbReference type="InterPro" id="IPR036866">
    <property type="entry name" value="RibonucZ/Hydroxyglut_hydro"/>
</dbReference>
<dbReference type="CDD" id="cd16282">
    <property type="entry name" value="metallo-hydrolase-like_MBL-fold"/>
    <property type="match status" value="1"/>
</dbReference>
<protein>
    <submittedName>
        <fullName evidence="2">SoxH protein, homolog</fullName>
    </submittedName>
</protein>